<accession>A0A8J6L859</accession>
<organism evidence="2 3">
    <name type="scientific">Tenebrio molitor</name>
    <name type="common">Yellow mealworm beetle</name>
    <dbReference type="NCBI Taxonomy" id="7067"/>
    <lineage>
        <taxon>Eukaryota</taxon>
        <taxon>Metazoa</taxon>
        <taxon>Ecdysozoa</taxon>
        <taxon>Arthropoda</taxon>
        <taxon>Hexapoda</taxon>
        <taxon>Insecta</taxon>
        <taxon>Pterygota</taxon>
        <taxon>Neoptera</taxon>
        <taxon>Endopterygota</taxon>
        <taxon>Coleoptera</taxon>
        <taxon>Polyphaga</taxon>
        <taxon>Cucujiformia</taxon>
        <taxon>Tenebrionidae</taxon>
        <taxon>Tenebrio</taxon>
    </lineage>
</organism>
<dbReference type="EMBL" id="JABDTM020026816">
    <property type="protein sequence ID" value="KAH0811415.1"/>
    <property type="molecule type" value="Genomic_DNA"/>
</dbReference>
<dbReference type="Proteomes" id="UP000719412">
    <property type="component" value="Unassembled WGS sequence"/>
</dbReference>
<evidence type="ECO:0000313" key="2">
    <source>
        <dbReference type="EMBL" id="KAH0811415.1"/>
    </source>
</evidence>
<feature type="region of interest" description="Disordered" evidence="1">
    <location>
        <begin position="121"/>
        <end position="161"/>
    </location>
</feature>
<proteinExistence type="predicted"/>
<name>A0A8J6L859_TENMO</name>
<gene>
    <name evidence="2" type="ORF">GEV33_011376</name>
</gene>
<keyword evidence="3" id="KW-1185">Reference proteome</keyword>
<dbReference type="AlphaFoldDB" id="A0A8J6L859"/>
<evidence type="ECO:0000313" key="3">
    <source>
        <dbReference type="Proteomes" id="UP000719412"/>
    </source>
</evidence>
<protein>
    <submittedName>
        <fullName evidence="2">Uncharacterized protein</fullName>
    </submittedName>
</protein>
<reference evidence="2" key="1">
    <citation type="journal article" date="2020" name="J Insects Food Feed">
        <title>The yellow mealworm (Tenebrio molitor) genome: a resource for the emerging insects as food and feed industry.</title>
        <authorList>
            <person name="Eriksson T."/>
            <person name="Andere A."/>
            <person name="Kelstrup H."/>
            <person name="Emery V."/>
            <person name="Picard C."/>
        </authorList>
    </citation>
    <scope>NUCLEOTIDE SEQUENCE</scope>
    <source>
        <strain evidence="2">Stoneville</strain>
        <tissue evidence="2">Whole head</tissue>
    </source>
</reference>
<comment type="caution">
    <text evidence="2">The sequence shown here is derived from an EMBL/GenBank/DDBJ whole genome shotgun (WGS) entry which is preliminary data.</text>
</comment>
<reference evidence="2" key="2">
    <citation type="submission" date="2021-08" db="EMBL/GenBank/DDBJ databases">
        <authorList>
            <person name="Eriksson T."/>
        </authorList>
    </citation>
    <scope>NUCLEOTIDE SEQUENCE</scope>
    <source>
        <strain evidence="2">Stoneville</strain>
        <tissue evidence="2">Whole head</tissue>
    </source>
</reference>
<sequence length="250" mass="27196">MRPLAPGPIALPAFMYSQRESEAPFTSNKKNRGTRRSYPCRATPEIPRIDLEAIDHLSIGWPPIIGLCRAHLLGRRGATGGRGRSPPTSIGCFGVAIKTSTPTVLLLSLIDWDRVISGRDGPGTLRKLSRHPETNSDSPSAKSKALRLVSPSPQMTTKSDIQEKKSNVIKLRNSKINQVHCESGAHNGGPVGRENLANFGGSYGSPSPGRWTRVFGANFAPPPPPLFVYRGVANLISEWHRLECKTNMTT</sequence>
<evidence type="ECO:0000256" key="1">
    <source>
        <dbReference type="SAM" id="MobiDB-lite"/>
    </source>
</evidence>